<evidence type="ECO:0000256" key="1">
    <source>
        <dbReference type="ARBA" id="ARBA00005278"/>
    </source>
</evidence>
<comment type="caution">
    <text evidence="4">The sequence shown here is derived from an EMBL/GenBank/DDBJ whole genome shotgun (WGS) entry which is preliminary data.</text>
</comment>
<dbReference type="RefSeq" id="WP_181907426.1">
    <property type="nucleotide sequence ID" value="NZ_QRDY01000007.1"/>
</dbReference>
<protein>
    <submittedName>
        <fullName evidence="4">Spore germination protein KA</fullName>
    </submittedName>
</protein>
<dbReference type="InterPro" id="IPR004995">
    <property type="entry name" value="Spore_Ger"/>
</dbReference>
<dbReference type="AlphaFoldDB" id="A0A3D9IC85"/>
<dbReference type="PANTHER" id="PTHR22550">
    <property type="entry name" value="SPORE GERMINATION PROTEIN"/>
    <property type="match status" value="1"/>
</dbReference>
<dbReference type="EMBL" id="QRDY01000007">
    <property type="protein sequence ID" value="RED59287.1"/>
    <property type="molecule type" value="Genomic_DNA"/>
</dbReference>
<name>A0A3D9IC85_9BACL</name>
<organism evidence="4 5">
    <name type="scientific">Cohnella lupini</name>
    <dbReference type="NCBI Taxonomy" id="1294267"/>
    <lineage>
        <taxon>Bacteria</taxon>
        <taxon>Bacillati</taxon>
        <taxon>Bacillota</taxon>
        <taxon>Bacilli</taxon>
        <taxon>Bacillales</taxon>
        <taxon>Paenibacillaceae</taxon>
        <taxon>Cohnella</taxon>
    </lineage>
</organism>
<evidence type="ECO:0000313" key="5">
    <source>
        <dbReference type="Proteomes" id="UP000256869"/>
    </source>
</evidence>
<keyword evidence="5" id="KW-1185">Reference proteome</keyword>
<keyword evidence="2 3" id="KW-0472">Membrane</keyword>
<evidence type="ECO:0000256" key="3">
    <source>
        <dbReference type="SAM" id="Phobius"/>
    </source>
</evidence>
<keyword evidence="3" id="KW-0812">Transmembrane</keyword>
<dbReference type="PANTHER" id="PTHR22550:SF5">
    <property type="entry name" value="LEUCINE ZIPPER PROTEIN 4"/>
    <property type="match status" value="1"/>
</dbReference>
<sequence>MFKQLFGNRKKRSNVFQDKTIGSTEGEDLVSSLNENESRLRAIFNGCSDVIFRSFQIRGQQNAFIVYIAGLVDEKQLEESLLKPLMLGDSTESSDSNPELLSFLRNRLITNSQLIQSSRFQIIEQEILRGSVAICIEEQMEALLVGIQGGNIRSVEQPSTENTVRGPRDSFTEILRTNTSLIRRKVRSSRLKIEMLTIGEITQTEVAIAYMKGITNESTLKEIRSRIQNIQIDVVLESGYIEQLIEEKSYSPFPQFLVTERPDYLVAGLLQGQVAIIVDGSPFAISAPMTFWGFLQAGEDYYERVLYANLIRLIRLSFAMIALLLPSLYVALTTFHQQMIPTNLLLSIASAREGVPFPALVEALMMEATFEGLREAGVRLPKQVGQAVSIVGGLVVGQAAVQAGIVSAPMVIVVSLTGIASFTIPRYNFSLAFRILRFPLILLAGMFGLYGISVGLMLILVHLCCLKSFGVPYLFPTAPVSLQGLKDSLFRAPLWTLYLHPQPTGKEKGSG</sequence>
<feature type="transmembrane region" description="Helical" evidence="3">
    <location>
        <begin position="399"/>
        <end position="424"/>
    </location>
</feature>
<proteinExistence type="inferred from homology"/>
<evidence type="ECO:0000256" key="2">
    <source>
        <dbReference type="ARBA" id="ARBA00023136"/>
    </source>
</evidence>
<dbReference type="GO" id="GO:0016020">
    <property type="term" value="C:membrane"/>
    <property type="evidence" value="ECO:0007669"/>
    <property type="project" value="InterPro"/>
</dbReference>
<dbReference type="InterPro" id="IPR050768">
    <property type="entry name" value="UPF0353/GerABKA_families"/>
</dbReference>
<dbReference type="GO" id="GO:0009847">
    <property type="term" value="P:spore germination"/>
    <property type="evidence" value="ECO:0007669"/>
    <property type="project" value="InterPro"/>
</dbReference>
<evidence type="ECO:0000313" key="4">
    <source>
        <dbReference type="EMBL" id="RED59287.1"/>
    </source>
</evidence>
<gene>
    <name evidence="4" type="ORF">DFP95_107126</name>
</gene>
<dbReference type="PIRSF" id="PIRSF005690">
    <property type="entry name" value="GerBA"/>
    <property type="match status" value="1"/>
</dbReference>
<accession>A0A3D9IC85</accession>
<dbReference type="Pfam" id="PF03323">
    <property type="entry name" value="GerA"/>
    <property type="match status" value="1"/>
</dbReference>
<dbReference type="Proteomes" id="UP000256869">
    <property type="component" value="Unassembled WGS sequence"/>
</dbReference>
<feature type="transmembrane region" description="Helical" evidence="3">
    <location>
        <begin position="313"/>
        <end position="332"/>
    </location>
</feature>
<comment type="similarity">
    <text evidence="1">Belongs to the GerABKA family.</text>
</comment>
<keyword evidence="3" id="KW-1133">Transmembrane helix</keyword>
<feature type="transmembrane region" description="Helical" evidence="3">
    <location>
        <begin position="436"/>
        <end position="463"/>
    </location>
</feature>
<reference evidence="4 5" key="1">
    <citation type="submission" date="2018-07" db="EMBL/GenBank/DDBJ databases">
        <title>Genomic Encyclopedia of Type Strains, Phase III (KMG-III): the genomes of soil and plant-associated and newly described type strains.</title>
        <authorList>
            <person name="Whitman W."/>
        </authorList>
    </citation>
    <scope>NUCLEOTIDE SEQUENCE [LARGE SCALE GENOMIC DNA]</scope>
    <source>
        <strain evidence="4 5">CECT 8236</strain>
    </source>
</reference>